<proteinExistence type="inferred from homology"/>
<dbReference type="Pfam" id="PF00067">
    <property type="entry name" value="p450"/>
    <property type="match status" value="1"/>
</dbReference>
<protein>
    <recommendedName>
        <fullName evidence="10">Cytochrome P450 oxidoreductase</fullName>
    </recommendedName>
</protein>
<reference evidence="8 9" key="1">
    <citation type="submission" date="2013-03" db="EMBL/GenBank/DDBJ databases">
        <title>The Genome Sequence of Exophiala aquamarina CBS 119918.</title>
        <authorList>
            <consortium name="The Broad Institute Genomics Platform"/>
            <person name="Cuomo C."/>
            <person name="de Hoog S."/>
            <person name="Gorbushina A."/>
            <person name="Walker B."/>
            <person name="Young S.K."/>
            <person name="Zeng Q."/>
            <person name="Gargeya S."/>
            <person name="Fitzgerald M."/>
            <person name="Haas B."/>
            <person name="Abouelleil A."/>
            <person name="Allen A.W."/>
            <person name="Alvarado L."/>
            <person name="Arachchi H.M."/>
            <person name="Berlin A.M."/>
            <person name="Chapman S.B."/>
            <person name="Gainer-Dewar J."/>
            <person name="Goldberg J."/>
            <person name="Griggs A."/>
            <person name="Gujja S."/>
            <person name="Hansen M."/>
            <person name="Howarth C."/>
            <person name="Imamovic A."/>
            <person name="Ireland A."/>
            <person name="Larimer J."/>
            <person name="McCowan C."/>
            <person name="Murphy C."/>
            <person name="Pearson M."/>
            <person name="Poon T.W."/>
            <person name="Priest M."/>
            <person name="Roberts A."/>
            <person name="Saif S."/>
            <person name="Shea T."/>
            <person name="Sisk P."/>
            <person name="Sykes S."/>
            <person name="Wortman J."/>
            <person name="Nusbaum C."/>
            <person name="Birren B."/>
        </authorList>
    </citation>
    <scope>NUCLEOTIDE SEQUENCE [LARGE SCALE GENOMIC DNA]</scope>
    <source>
        <strain evidence="8 9">CBS 119918</strain>
    </source>
</reference>
<dbReference type="InterPro" id="IPR001128">
    <property type="entry name" value="Cyt_P450"/>
</dbReference>
<dbReference type="GeneID" id="25275477"/>
<evidence type="ECO:0000256" key="6">
    <source>
        <dbReference type="PIRSR" id="PIRSR602401-1"/>
    </source>
</evidence>
<comment type="cofactor">
    <cofactor evidence="1 6">
        <name>heme</name>
        <dbReference type="ChEBI" id="CHEBI:30413"/>
    </cofactor>
</comment>
<dbReference type="GO" id="GO:0004497">
    <property type="term" value="F:monooxygenase activity"/>
    <property type="evidence" value="ECO:0007669"/>
    <property type="project" value="UniProtKB-KW"/>
</dbReference>
<accession>A0A072PT76</accession>
<keyword evidence="9" id="KW-1185">Reference proteome</keyword>
<keyword evidence="3 6" id="KW-0479">Metal-binding</keyword>
<dbReference type="CDD" id="cd11060">
    <property type="entry name" value="CYP57A1-like"/>
    <property type="match status" value="1"/>
</dbReference>
<evidence type="ECO:0000256" key="5">
    <source>
        <dbReference type="ARBA" id="ARBA00023004"/>
    </source>
</evidence>
<dbReference type="SUPFAM" id="SSF48264">
    <property type="entry name" value="Cytochrome P450"/>
    <property type="match status" value="1"/>
</dbReference>
<dbReference type="InterPro" id="IPR036396">
    <property type="entry name" value="Cyt_P450_sf"/>
</dbReference>
<keyword evidence="5 6" id="KW-0408">Iron</keyword>
<keyword evidence="4 7" id="KW-0560">Oxidoreductase</keyword>
<dbReference type="GO" id="GO:0020037">
    <property type="term" value="F:heme binding"/>
    <property type="evidence" value="ECO:0007669"/>
    <property type="project" value="InterPro"/>
</dbReference>
<evidence type="ECO:0000256" key="1">
    <source>
        <dbReference type="ARBA" id="ARBA00001971"/>
    </source>
</evidence>
<evidence type="ECO:0008006" key="10">
    <source>
        <dbReference type="Google" id="ProtNLM"/>
    </source>
</evidence>
<evidence type="ECO:0000256" key="4">
    <source>
        <dbReference type="ARBA" id="ARBA00023002"/>
    </source>
</evidence>
<keyword evidence="7" id="KW-0503">Monooxygenase</keyword>
<dbReference type="PANTHER" id="PTHR24305">
    <property type="entry name" value="CYTOCHROME P450"/>
    <property type="match status" value="1"/>
</dbReference>
<organism evidence="8 9">
    <name type="scientific">Exophiala aquamarina CBS 119918</name>
    <dbReference type="NCBI Taxonomy" id="1182545"/>
    <lineage>
        <taxon>Eukaryota</taxon>
        <taxon>Fungi</taxon>
        <taxon>Dikarya</taxon>
        <taxon>Ascomycota</taxon>
        <taxon>Pezizomycotina</taxon>
        <taxon>Eurotiomycetes</taxon>
        <taxon>Chaetothyriomycetidae</taxon>
        <taxon>Chaetothyriales</taxon>
        <taxon>Herpotrichiellaceae</taxon>
        <taxon>Exophiala</taxon>
    </lineage>
</organism>
<feature type="binding site" description="axial binding residue" evidence="6">
    <location>
        <position position="346"/>
    </location>
    <ligand>
        <name>heme</name>
        <dbReference type="ChEBI" id="CHEBI:30413"/>
    </ligand>
    <ligandPart>
        <name>Fe</name>
        <dbReference type="ChEBI" id="CHEBI:18248"/>
    </ligandPart>
</feature>
<dbReference type="Gene3D" id="1.10.630.10">
    <property type="entry name" value="Cytochrome P450"/>
    <property type="match status" value="1"/>
</dbReference>
<evidence type="ECO:0000256" key="3">
    <source>
        <dbReference type="ARBA" id="ARBA00022723"/>
    </source>
</evidence>
<dbReference type="GO" id="GO:0005506">
    <property type="term" value="F:iron ion binding"/>
    <property type="evidence" value="ECO:0007669"/>
    <property type="project" value="InterPro"/>
</dbReference>
<dbReference type="OrthoDB" id="3934656at2759"/>
<comment type="caution">
    <text evidence="8">The sequence shown here is derived from an EMBL/GenBank/DDBJ whole genome shotgun (WGS) entry which is preliminary data.</text>
</comment>
<name>A0A072PT76_9EURO</name>
<comment type="similarity">
    <text evidence="2 7">Belongs to the cytochrome P450 family.</text>
</comment>
<dbReference type="InterPro" id="IPR050121">
    <property type="entry name" value="Cytochrome_P450_monoxygenase"/>
</dbReference>
<dbReference type="VEuPathDB" id="FungiDB:A1O9_00526"/>
<dbReference type="Proteomes" id="UP000027920">
    <property type="component" value="Unassembled WGS sequence"/>
</dbReference>
<dbReference type="PROSITE" id="PS00086">
    <property type="entry name" value="CYTOCHROME_P450"/>
    <property type="match status" value="1"/>
</dbReference>
<evidence type="ECO:0000256" key="2">
    <source>
        <dbReference type="ARBA" id="ARBA00010617"/>
    </source>
</evidence>
<dbReference type="EMBL" id="AMGV01000001">
    <property type="protein sequence ID" value="KEF62553.1"/>
    <property type="molecule type" value="Genomic_DNA"/>
</dbReference>
<evidence type="ECO:0000313" key="8">
    <source>
        <dbReference type="EMBL" id="KEF62553.1"/>
    </source>
</evidence>
<dbReference type="PANTHER" id="PTHR24305:SF232">
    <property type="entry name" value="P450, PUTATIVE (EUROFUNG)-RELATED"/>
    <property type="match status" value="1"/>
</dbReference>
<dbReference type="GO" id="GO:0016705">
    <property type="term" value="F:oxidoreductase activity, acting on paired donors, with incorporation or reduction of molecular oxygen"/>
    <property type="evidence" value="ECO:0007669"/>
    <property type="project" value="InterPro"/>
</dbReference>
<evidence type="ECO:0000256" key="7">
    <source>
        <dbReference type="RuleBase" id="RU000461"/>
    </source>
</evidence>
<dbReference type="InterPro" id="IPR017972">
    <property type="entry name" value="Cyt_P450_CS"/>
</dbReference>
<keyword evidence="6 7" id="KW-0349">Heme</keyword>
<dbReference type="HOGENOM" id="CLU_001570_14_0_1"/>
<dbReference type="InterPro" id="IPR002401">
    <property type="entry name" value="Cyt_P450_E_grp-I"/>
</dbReference>
<evidence type="ECO:0000313" key="9">
    <source>
        <dbReference type="Proteomes" id="UP000027920"/>
    </source>
</evidence>
<dbReference type="STRING" id="1182545.A0A072PT76"/>
<dbReference type="PRINTS" id="PR00385">
    <property type="entry name" value="P450"/>
</dbReference>
<dbReference type="RefSeq" id="XP_013265143.1">
    <property type="nucleotide sequence ID" value="XM_013409689.1"/>
</dbReference>
<gene>
    <name evidence="8" type="ORF">A1O9_00526</name>
</gene>
<sequence>MVPYYRDQQLDSIFSTRDPEHHKSLKRPVAQLFSMSNMRNYEPYANECSAIFTQTMRELEGQNIDLSDWLQWYAFDVIACITFQRRFGFMEQRRDVDDMMRDTRAALAYFKVVGQYPALHSWGMGNRRFVTLLKTFMPNMPDALSRFLQVTEQEIERYDREEKKEGVERTDFLAQIRSKQQISDKITYMDLVNHLSNNILAGSDTTAIALRSCFYYLIKTPAAYYKLQVELDEAEARGELSPYITYEECLRLPYLQAVMKEALRIHPGICFPLERYVPEGGATVCGVHLPAGTNISMSAPTIHFDKDIYGADADRFRPERWIESPPDQIREMDRCFLAFGQGARTCIGKNISILEMGKFLPQILRQFDIEWASDEPEWKTDAAWLWLQWGLIVRFKVRGKTM</sequence>
<dbReference type="AlphaFoldDB" id="A0A072PT76"/>
<dbReference type="PRINTS" id="PR00463">
    <property type="entry name" value="EP450I"/>
</dbReference>